<dbReference type="GO" id="GO:0009688">
    <property type="term" value="P:abscisic acid biosynthetic process"/>
    <property type="evidence" value="ECO:0007669"/>
    <property type="project" value="UniProtKB-ARBA"/>
</dbReference>
<proteinExistence type="inferred from homology"/>
<feature type="region of interest" description="Disordered" evidence="5">
    <location>
        <begin position="117"/>
        <end position="146"/>
    </location>
</feature>
<dbReference type="Proteomes" id="UP000258309">
    <property type="component" value="Unassembled WGS sequence"/>
</dbReference>
<dbReference type="Gene3D" id="3.40.50.720">
    <property type="entry name" value="NAD(P)-binding Rossmann-like Domain"/>
    <property type="match status" value="1"/>
</dbReference>
<dbReference type="FunFam" id="3.40.50.720:FF:000084">
    <property type="entry name" value="Short-chain dehydrogenase reductase"/>
    <property type="match status" value="1"/>
</dbReference>
<dbReference type="STRING" id="5539.A0A3E2GZM1"/>
<dbReference type="GO" id="GO:0016491">
    <property type="term" value="F:oxidoreductase activity"/>
    <property type="evidence" value="ECO:0007669"/>
    <property type="project" value="UniProtKB-KW"/>
</dbReference>
<evidence type="ECO:0000256" key="4">
    <source>
        <dbReference type="RuleBase" id="RU000363"/>
    </source>
</evidence>
<organism evidence="6 7">
    <name type="scientific">Scytalidium lignicola</name>
    <name type="common">Hyphomycete</name>
    <dbReference type="NCBI Taxonomy" id="5539"/>
    <lineage>
        <taxon>Eukaryota</taxon>
        <taxon>Fungi</taxon>
        <taxon>Dikarya</taxon>
        <taxon>Ascomycota</taxon>
        <taxon>Pezizomycotina</taxon>
        <taxon>Leotiomycetes</taxon>
        <taxon>Leotiomycetes incertae sedis</taxon>
        <taxon>Scytalidium</taxon>
    </lineage>
</organism>
<evidence type="ECO:0000313" key="7">
    <source>
        <dbReference type="Proteomes" id="UP000258309"/>
    </source>
</evidence>
<dbReference type="Pfam" id="PF13561">
    <property type="entry name" value="adh_short_C2"/>
    <property type="match status" value="1"/>
</dbReference>
<dbReference type="InterPro" id="IPR036291">
    <property type="entry name" value="NAD(P)-bd_dom_sf"/>
</dbReference>
<feature type="non-terminal residue" evidence="6">
    <location>
        <position position="1"/>
    </location>
</feature>
<sequence>MTPPAAGDRLLGKVAIVTGAASGFGERIAQVFVSQGAKVVVADLNVENGTKVASIIPESMAFVKMDVTSESDWKNVIKQTVERFGRVDILVNNAGTTYKNKVCWSLFLIFRICYKGGSSGKKKSKQKERRRDSIPSRSPAKNPLQPTLEVTESDFDRVFNVNVKSIFFSVQHFIPQIMLQGESQGASKKGGGSIINIASIGATRPRPGLVWYNSSKGAVWNATKGLASEYGPQNIRVNAICPVLTATGLFESFTGTPDTAENRQKFLWNIPLGRLGEADDVAGYALYLASDEANFITGTCLEVDGGKGIA</sequence>
<evidence type="ECO:0000256" key="1">
    <source>
        <dbReference type="ARBA" id="ARBA00006484"/>
    </source>
</evidence>
<dbReference type="InterPro" id="IPR002347">
    <property type="entry name" value="SDR_fam"/>
</dbReference>
<reference evidence="6 7" key="1">
    <citation type="submission" date="2018-05" db="EMBL/GenBank/DDBJ databases">
        <title>Draft genome sequence of Scytalidium lignicola DSM 105466, a ubiquitous saprotrophic fungus.</title>
        <authorList>
            <person name="Buettner E."/>
            <person name="Gebauer A.M."/>
            <person name="Hofrichter M."/>
            <person name="Liers C."/>
            <person name="Kellner H."/>
        </authorList>
    </citation>
    <scope>NUCLEOTIDE SEQUENCE [LARGE SCALE GENOMIC DNA]</scope>
    <source>
        <strain evidence="6 7">DSM 105466</strain>
    </source>
</reference>
<protein>
    <submittedName>
        <fullName evidence="6">Uncharacterized protein</fullName>
    </submittedName>
</protein>
<evidence type="ECO:0000256" key="5">
    <source>
        <dbReference type="SAM" id="MobiDB-lite"/>
    </source>
</evidence>
<feature type="non-terminal residue" evidence="6">
    <location>
        <position position="310"/>
    </location>
</feature>
<name>A0A3E2GZM1_SCYLI</name>
<dbReference type="PRINTS" id="PR00081">
    <property type="entry name" value="GDHRDH"/>
</dbReference>
<keyword evidence="2" id="KW-0521">NADP</keyword>
<accession>A0A3E2GZM1</accession>
<evidence type="ECO:0000313" key="6">
    <source>
        <dbReference type="EMBL" id="RFU26193.1"/>
    </source>
</evidence>
<dbReference type="OMA" id="FPQWGAY"/>
<dbReference type="OrthoDB" id="294295at2759"/>
<dbReference type="AlphaFoldDB" id="A0A3E2GZM1"/>
<evidence type="ECO:0000256" key="2">
    <source>
        <dbReference type="ARBA" id="ARBA00022857"/>
    </source>
</evidence>
<evidence type="ECO:0000256" key="3">
    <source>
        <dbReference type="ARBA" id="ARBA00023002"/>
    </source>
</evidence>
<dbReference type="Pfam" id="PF00106">
    <property type="entry name" value="adh_short"/>
    <property type="match status" value="1"/>
</dbReference>
<keyword evidence="7" id="KW-1185">Reference proteome</keyword>
<keyword evidence="3" id="KW-0560">Oxidoreductase</keyword>
<comment type="similarity">
    <text evidence="1 4">Belongs to the short-chain dehydrogenases/reductases (SDR) family.</text>
</comment>
<dbReference type="PRINTS" id="PR00080">
    <property type="entry name" value="SDRFAMILY"/>
</dbReference>
<comment type="caution">
    <text evidence="6">The sequence shown here is derived from an EMBL/GenBank/DDBJ whole genome shotgun (WGS) entry which is preliminary data.</text>
</comment>
<dbReference type="PANTHER" id="PTHR43639">
    <property type="entry name" value="OXIDOREDUCTASE, SHORT-CHAIN DEHYDROGENASE/REDUCTASE FAMILY (AFU_ORTHOLOGUE AFUA_5G02870)"/>
    <property type="match status" value="1"/>
</dbReference>
<gene>
    <name evidence="6" type="ORF">B7463_g10146</name>
</gene>
<dbReference type="PANTHER" id="PTHR43639:SF1">
    <property type="entry name" value="SHORT-CHAIN DEHYDROGENASE_REDUCTASE FAMILY PROTEIN"/>
    <property type="match status" value="1"/>
</dbReference>
<dbReference type="SUPFAM" id="SSF51735">
    <property type="entry name" value="NAD(P)-binding Rossmann-fold domains"/>
    <property type="match status" value="1"/>
</dbReference>
<dbReference type="EMBL" id="NCSJ02000277">
    <property type="protein sequence ID" value="RFU26193.1"/>
    <property type="molecule type" value="Genomic_DNA"/>
</dbReference>